<comment type="caution">
    <text evidence="7">The sequence shown here is derived from an EMBL/GenBank/DDBJ whole genome shotgun (WGS) entry which is preliminary data.</text>
</comment>
<evidence type="ECO:0000256" key="3">
    <source>
        <dbReference type="ARBA" id="ARBA00022692"/>
    </source>
</evidence>
<keyword evidence="5 6" id="KW-0472">Membrane</keyword>
<keyword evidence="3 6" id="KW-0812">Transmembrane</keyword>
<evidence type="ECO:0000256" key="4">
    <source>
        <dbReference type="ARBA" id="ARBA00022989"/>
    </source>
</evidence>
<sequence length="205" mass="21095">MSWQAFIGVFLFGFVTIATPGPANLALMAAGAGAGVKRGVPFLAGIWGGGFAVLVAMGAGLGVLLASVPDLYRALQVAGICYIVYLAVRIVRAGGPGRHETAEPPSFWAGLLVHPLNPKIYAMTMTGFTAFLTPGAAYGPQAFATGAVLMGLMLLCTSAWLALGEGLSALMAGARRGFYLRLFLAGAMVISVLLPLFSGPVGFEI</sequence>
<feature type="transmembrane region" description="Helical" evidence="6">
    <location>
        <begin position="143"/>
        <end position="166"/>
    </location>
</feature>
<evidence type="ECO:0000313" key="7">
    <source>
        <dbReference type="EMBL" id="GAK46435.1"/>
    </source>
</evidence>
<dbReference type="GO" id="GO:0015171">
    <property type="term" value="F:amino acid transmembrane transporter activity"/>
    <property type="evidence" value="ECO:0007669"/>
    <property type="project" value="TreeGrafter"/>
</dbReference>
<name>A0A081BEG7_9HYPH</name>
<dbReference type="GO" id="GO:0005886">
    <property type="term" value="C:plasma membrane"/>
    <property type="evidence" value="ECO:0007669"/>
    <property type="project" value="UniProtKB-SubCell"/>
</dbReference>
<dbReference type="STRING" id="1333998.M2A_2934"/>
<proteinExistence type="predicted"/>
<evidence type="ECO:0000256" key="5">
    <source>
        <dbReference type="ARBA" id="ARBA00023136"/>
    </source>
</evidence>
<organism evidence="7 8">
    <name type="scientific">Tepidicaulis marinus</name>
    <dbReference type="NCBI Taxonomy" id="1333998"/>
    <lineage>
        <taxon>Bacteria</taxon>
        <taxon>Pseudomonadati</taxon>
        <taxon>Pseudomonadota</taxon>
        <taxon>Alphaproteobacteria</taxon>
        <taxon>Hyphomicrobiales</taxon>
        <taxon>Parvibaculaceae</taxon>
        <taxon>Tepidicaulis</taxon>
    </lineage>
</organism>
<comment type="subcellular location">
    <subcellularLocation>
        <location evidence="1">Cell membrane</location>
        <topology evidence="1">Multi-pass membrane protein</topology>
    </subcellularLocation>
</comment>
<dbReference type="EMBL" id="BBIO01000019">
    <property type="protein sequence ID" value="GAK46435.1"/>
    <property type="molecule type" value="Genomic_DNA"/>
</dbReference>
<evidence type="ECO:0000256" key="2">
    <source>
        <dbReference type="ARBA" id="ARBA00022475"/>
    </source>
</evidence>
<accession>A0A081BEG7</accession>
<keyword evidence="4 6" id="KW-1133">Transmembrane helix</keyword>
<dbReference type="Pfam" id="PF01810">
    <property type="entry name" value="LysE"/>
    <property type="match status" value="1"/>
</dbReference>
<dbReference type="AlphaFoldDB" id="A0A081BEG7"/>
<dbReference type="GO" id="GO:0033228">
    <property type="term" value="P:cysteine export across plasma membrane"/>
    <property type="evidence" value="ECO:0007669"/>
    <property type="project" value="TreeGrafter"/>
</dbReference>
<feature type="transmembrane region" description="Helical" evidence="6">
    <location>
        <begin position="71"/>
        <end position="88"/>
    </location>
</feature>
<keyword evidence="2" id="KW-1003">Cell membrane</keyword>
<gene>
    <name evidence="7" type="ORF">M2A_2934</name>
</gene>
<evidence type="ECO:0000256" key="1">
    <source>
        <dbReference type="ARBA" id="ARBA00004651"/>
    </source>
</evidence>
<dbReference type="Proteomes" id="UP000028702">
    <property type="component" value="Unassembled WGS sequence"/>
</dbReference>
<dbReference type="PANTHER" id="PTHR30086:SF20">
    <property type="entry name" value="ARGININE EXPORTER PROTEIN ARGO-RELATED"/>
    <property type="match status" value="1"/>
</dbReference>
<dbReference type="InterPro" id="IPR001123">
    <property type="entry name" value="LeuE-type"/>
</dbReference>
<evidence type="ECO:0000256" key="6">
    <source>
        <dbReference type="SAM" id="Phobius"/>
    </source>
</evidence>
<reference evidence="7 8" key="1">
    <citation type="submission" date="2014-07" db="EMBL/GenBank/DDBJ databases">
        <title>Tepidicaulis marinum gen. nov., sp. nov., a novel marine bacterium denitrifying nitrate to nitrous oxide strictly under microaerobic conditions.</title>
        <authorList>
            <person name="Takeuchi M."/>
            <person name="Yamagishi T."/>
            <person name="Kamagata Y."/>
            <person name="Oshima K."/>
            <person name="Hattori M."/>
            <person name="Katayama T."/>
            <person name="Hanada S."/>
            <person name="Tamaki H."/>
            <person name="Marumo K."/>
            <person name="Maeda H."/>
            <person name="Nedachi M."/>
            <person name="Iwasaki W."/>
            <person name="Suwa Y."/>
            <person name="Sakata S."/>
        </authorList>
    </citation>
    <scope>NUCLEOTIDE SEQUENCE [LARGE SCALE GENOMIC DNA]</scope>
    <source>
        <strain evidence="7 8">MA2</strain>
    </source>
</reference>
<evidence type="ECO:0000313" key="8">
    <source>
        <dbReference type="Proteomes" id="UP000028702"/>
    </source>
</evidence>
<keyword evidence="8" id="KW-1185">Reference proteome</keyword>
<feature type="transmembrane region" description="Helical" evidence="6">
    <location>
        <begin position="6"/>
        <end position="30"/>
    </location>
</feature>
<feature type="transmembrane region" description="Helical" evidence="6">
    <location>
        <begin position="42"/>
        <end position="65"/>
    </location>
</feature>
<dbReference type="eggNOG" id="COG1280">
    <property type="taxonomic scope" value="Bacteria"/>
</dbReference>
<feature type="transmembrane region" description="Helical" evidence="6">
    <location>
        <begin position="178"/>
        <end position="197"/>
    </location>
</feature>
<dbReference type="PANTHER" id="PTHR30086">
    <property type="entry name" value="ARGININE EXPORTER PROTEIN ARGO"/>
    <property type="match status" value="1"/>
</dbReference>
<protein>
    <submittedName>
        <fullName evidence="7">Lysine exporter protein LysE/YggA</fullName>
    </submittedName>
</protein>
<dbReference type="RefSeq" id="WP_052379524.1">
    <property type="nucleotide sequence ID" value="NZ_BBIO01000019.1"/>
</dbReference>